<reference evidence="2" key="1">
    <citation type="submission" date="2016-03" db="EMBL/GenBank/DDBJ databases">
        <title>Updated assembly of Pseudogymnoascus destructans, the fungus causing white-nose syndrome of bats.</title>
        <authorList>
            <person name="Palmer J.M."/>
            <person name="Drees K.P."/>
            <person name="Foster J.T."/>
            <person name="Lindner D.L."/>
        </authorList>
    </citation>
    <scope>NUCLEOTIDE SEQUENCE [LARGE SCALE GENOMIC DNA]</scope>
    <source>
        <strain evidence="2">20631-21</strain>
    </source>
</reference>
<accession>A0A177AIV3</accession>
<dbReference type="GeneID" id="36285779"/>
<dbReference type="AlphaFoldDB" id="A0A177AIV3"/>
<evidence type="ECO:0000313" key="2">
    <source>
        <dbReference type="EMBL" id="OAF61104.1"/>
    </source>
</evidence>
<gene>
    <name evidence="2" type="ORF">VC83_02700</name>
</gene>
<protein>
    <submittedName>
        <fullName evidence="2">Uncharacterized protein</fullName>
    </submittedName>
</protein>
<feature type="compositionally biased region" description="Polar residues" evidence="1">
    <location>
        <begin position="1"/>
        <end position="23"/>
    </location>
</feature>
<sequence length="273" mass="30485">MNPYYSSFQVDISTSQASSSRPVPSNPPDSFRFHSPAPSFQSEPYSQPHTNAFLLADEADTVHTAEYIQTEGFISDNSQSYTQLATDTERGGNNNDKGKGRKAGKGLTESEKTIVLQICFDKAELYGHMADRAFWRLVTREFESIQSTTHNSLGRLVSTLVRERQEELSTRLEGESGVTISRHEGGRNGSVFDVEEDADITVLRKNCDVITDFAPYSNIAINPFSFDCLSKAKALYEGFFSSNSSCRTRVDCKSDCNFPRRGWRCSTIKDISC</sequence>
<dbReference type="EMBL" id="KV441390">
    <property type="protein sequence ID" value="OAF61104.1"/>
    <property type="molecule type" value="Genomic_DNA"/>
</dbReference>
<dbReference type="Proteomes" id="UP000077154">
    <property type="component" value="Unassembled WGS sequence"/>
</dbReference>
<feature type="region of interest" description="Disordered" evidence="1">
    <location>
        <begin position="86"/>
        <end position="106"/>
    </location>
</feature>
<evidence type="ECO:0000256" key="1">
    <source>
        <dbReference type="SAM" id="MobiDB-lite"/>
    </source>
</evidence>
<proteinExistence type="predicted"/>
<name>A0A177AIV3_9PEZI</name>
<feature type="region of interest" description="Disordered" evidence="1">
    <location>
        <begin position="1"/>
        <end position="46"/>
    </location>
</feature>
<organism evidence="2">
    <name type="scientific">Pseudogymnoascus destructans</name>
    <dbReference type="NCBI Taxonomy" id="655981"/>
    <lineage>
        <taxon>Eukaryota</taxon>
        <taxon>Fungi</taxon>
        <taxon>Dikarya</taxon>
        <taxon>Ascomycota</taxon>
        <taxon>Pezizomycotina</taxon>
        <taxon>Leotiomycetes</taxon>
        <taxon>Thelebolales</taxon>
        <taxon>Thelebolaceae</taxon>
        <taxon>Pseudogymnoascus</taxon>
    </lineage>
</organism>
<dbReference type="RefSeq" id="XP_024326382.1">
    <property type="nucleotide sequence ID" value="XM_024466356.1"/>
</dbReference>